<evidence type="ECO:0000256" key="2">
    <source>
        <dbReference type="ARBA" id="ARBA00022448"/>
    </source>
</evidence>
<name>A0ABQ5N7J3_9CLOT</name>
<evidence type="ECO:0000313" key="6">
    <source>
        <dbReference type="Proteomes" id="UP001208567"/>
    </source>
</evidence>
<reference evidence="5 6" key="1">
    <citation type="journal article" date="2024" name="Int. J. Syst. Evol. Microbiol.">
        <title>Clostridium omnivorum sp. nov., isolated from anoxic soil under the treatment of reductive soil disinfestation.</title>
        <authorList>
            <person name="Ueki A."/>
            <person name="Tonouchi A."/>
            <person name="Kaku N."/>
            <person name="Honma S."/>
            <person name="Ueki K."/>
        </authorList>
    </citation>
    <scope>NUCLEOTIDE SEQUENCE [LARGE SCALE GENOMIC DNA]</scope>
    <source>
        <strain evidence="5 6">E14</strain>
    </source>
</reference>
<evidence type="ECO:0000313" key="5">
    <source>
        <dbReference type="EMBL" id="GLC31101.1"/>
    </source>
</evidence>
<evidence type="ECO:0000256" key="1">
    <source>
        <dbReference type="ARBA" id="ARBA00008520"/>
    </source>
</evidence>
<dbReference type="InterPro" id="IPR006059">
    <property type="entry name" value="SBP"/>
</dbReference>
<evidence type="ECO:0000256" key="3">
    <source>
        <dbReference type="ARBA" id="ARBA00022729"/>
    </source>
</evidence>
<proteinExistence type="inferred from homology"/>
<comment type="similarity">
    <text evidence="1">Belongs to the bacterial solute-binding protein 1 family.</text>
</comment>
<dbReference type="EMBL" id="BRXR01000001">
    <property type="protein sequence ID" value="GLC31101.1"/>
    <property type="molecule type" value="Genomic_DNA"/>
</dbReference>
<feature type="chain" id="PRO_5045911486" evidence="4">
    <location>
        <begin position="20"/>
        <end position="423"/>
    </location>
</feature>
<keyword evidence="6" id="KW-1185">Reference proteome</keyword>
<dbReference type="PANTHER" id="PTHR30061">
    <property type="entry name" value="MALTOSE-BINDING PERIPLASMIC PROTEIN"/>
    <property type="match status" value="1"/>
</dbReference>
<dbReference type="Pfam" id="PF13416">
    <property type="entry name" value="SBP_bac_8"/>
    <property type="match status" value="1"/>
</dbReference>
<dbReference type="RefSeq" id="WP_264850384.1">
    <property type="nucleotide sequence ID" value="NZ_BRXR01000001.1"/>
</dbReference>
<keyword evidence="3 4" id="KW-0732">Signal</keyword>
<accession>A0ABQ5N7J3</accession>
<feature type="signal peptide" evidence="4">
    <location>
        <begin position="1"/>
        <end position="19"/>
    </location>
</feature>
<sequence>MKKSIGLVCAIVLTLTTMAGCSSKSGSTQTSSDKKEKAVVTVIQNKVEIQQQLEDAAKDFNKTQNDVEVKILGSAGDNLVTTLQSQFASSPEKAPTIFTCESGSGFDKFFNYMLPLDSAKAAKNIAKGQADDAMKDGKLYGLPMAVEGFGLIYNKAILNKAGVDPSSIKSMDDLAAACQKIAKVDGVKAPIAFAKETYFQFMHPFNWPFATMSNYKEVIPKVISGQTDLKDIKEVKQYAEDLAKIKPYTNLAKDTYDDQVAGFAQGKYAFIHQGNWAQSIIDDYKVSFEYGMIGMPTGGNTSIAVGNSNFFRVNKYASEAQQKGAIAFLDWLFTDKAGQTYVTDKFKLIPAYNGFDTKNLNTLAKEVSKYSQEGKTVPWTFNLFPAGVDKDCASAMEKFYAGQLTSDQLLDEIQKVWVNAAKK</sequence>
<organism evidence="5 6">
    <name type="scientific">Clostridium omnivorum</name>
    <dbReference type="NCBI Taxonomy" id="1604902"/>
    <lineage>
        <taxon>Bacteria</taxon>
        <taxon>Bacillati</taxon>
        <taxon>Bacillota</taxon>
        <taxon>Clostridia</taxon>
        <taxon>Eubacteriales</taxon>
        <taxon>Clostridiaceae</taxon>
        <taxon>Clostridium</taxon>
    </lineage>
</organism>
<gene>
    <name evidence="5" type="ORF">bsdE14_25110</name>
</gene>
<protein>
    <submittedName>
        <fullName evidence="5">ABC transporter substrate-binding protein</fullName>
    </submittedName>
</protein>
<dbReference type="InterPro" id="IPR006061">
    <property type="entry name" value="SBP_1_CS"/>
</dbReference>
<keyword evidence="2" id="KW-0813">Transport</keyword>
<dbReference type="SUPFAM" id="SSF53850">
    <property type="entry name" value="Periplasmic binding protein-like II"/>
    <property type="match status" value="1"/>
</dbReference>
<dbReference type="PANTHER" id="PTHR30061:SF50">
    <property type="entry name" value="MALTOSE_MALTODEXTRIN-BINDING PERIPLASMIC PROTEIN"/>
    <property type="match status" value="1"/>
</dbReference>
<dbReference type="PROSITE" id="PS51257">
    <property type="entry name" value="PROKAR_LIPOPROTEIN"/>
    <property type="match status" value="1"/>
</dbReference>
<dbReference type="Gene3D" id="3.40.190.10">
    <property type="entry name" value="Periplasmic binding protein-like II"/>
    <property type="match status" value="2"/>
</dbReference>
<dbReference type="PROSITE" id="PS01037">
    <property type="entry name" value="SBP_BACTERIAL_1"/>
    <property type="match status" value="1"/>
</dbReference>
<comment type="caution">
    <text evidence="5">The sequence shown here is derived from an EMBL/GenBank/DDBJ whole genome shotgun (WGS) entry which is preliminary data.</text>
</comment>
<dbReference type="Proteomes" id="UP001208567">
    <property type="component" value="Unassembled WGS sequence"/>
</dbReference>
<evidence type="ECO:0000256" key="4">
    <source>
        <dbReference type="SAM" id="SignalP"/>
    </source>
</evidence>